<organism evidence="1 2">
    <name type="scientific">Ilyodon furcidens</name>
    <name type="common">goldbreast splitfin</name>
    <dbReference type="NCBI Taxonomy" id="33524"/>
    <lineage>
        <taxon>Eukaryota</taxon>
        <taxon>Metazoa</taxon>
        <taxon>Chordata</taxon>
        <taxon>Craniata</taxon>
        <taxon>Vertebrata</taxon>
        <taxon>Euteleostomi</taxon>
        <taxon>Actinopterygii</taxon>
        <taxon>Neopterygii</taxon>
        <taxon>Teleostei</taxon>
        <taxon>Neoteleostei</taxon>
        <taxon>Acanthomorphata</taxon>
        <taxon>Ovalentaria</taxon>
        <taxon>Atherinomorphae</taxon>
        <taxon>Cyprinodontiformes</taxon>
        <taxon>Goodeidae</taxon>
        <taxon>Ilyodon</taxon>
    </lineage>
</organism>
<dbReference type="EMBL" id="JAHRIQ010104427">
    <property type="protein sequence ID" value="MEQ2254375.1"/>
    <property type="molecule type" value="Genomic_DNA"/>
</dbReference>
<dbReference type="Proteomes" id="UP001482620">
    <property type="component" value="Unassembled WGS sequence"/>
</dbReference>
<gene>
    <name evidence="1" type="ORF">ILYODFUR_003154</name>
</gene>
<reference evidence="1 2" key="1">
    <citation type="submission" date="2021-06" db="EMBL/GenBank/DDBJ databases">
        <authorList>
            <person name="Palmer J.M."/>
        </authorList>
    </citation>
    <scope>NUCLEOTIDE SEQUENCE [LARGE SCALE GENOMIC DNA]</scope>
    <source>
        <strain evidence="2">if_2019</strain>
        <tissue evidence="1">Muscle</tissue>
    </source>
</reference>
<evidence type="ECO:0000313" key="1">
    <source>
        <dbReference type="EMBL" id="MEQ2254375.1"/>
    </source>
</evidence>
<keyword evidence="2" id="KW-1185">Reference proteome</keyword>
<sequence>MLLCFASCYFMLLPLNNKNKILKITHICSKIICLPHPSLPVLVNTAITCIALLLSHHPLHSYFTILPSGRRDRQLSFKTSPLDKIFVPSAITALNTLSRC</sequence>
<evidence type="ECO:0000313" key="2">
    <source>
        <dbReference type="Proteomes" id="UP001482620"/>
    </source>
</evidence>
<proteinExistence type="predicted"/>
<accession>A0ABV0VC95</accession>
<name>A0ABV0VC95_9TELE</name>
<protein>
    <submittedName>
        <fullName evidence="1">Uncharacterized protein</fullName>
    </submittedName>
</protein>
<comment type="caution">
    <text evidence="1">The sequence shown here is derived from an EMBL/GenBank/DDBJ whole genome shotgun (WGS) entry which is preliminary data.</text>
</comment>